<dbReference type="AlphaFoldDB" id="A0A0G2J4M0"/>
<feature type="compositionally biased region" description="Pro residues" evidence="1">
    <location>
        <begin position="576"/>
        <end position="585"/>
    </location>
</feature>
<feature type="region of interest" description="Disordered" evidence="1">
    <location>
        <begin position="134"/>
        <end position="247"/>
    </location>
</feature>
<feature type="region of interest" description="Disordered" evidence="1">
    <location>
        <begin position="476"/>
        <end position="497"/>
    </location>
</feature>
<feature type="compositionally biased region" description="Pro residues" evidence="1">
    <location>
        <begin position="141"/>
        <end position="159"/>
    </location>
</feature>
<proteinExistence type="predicted"/>
<feature type="compositionally biased region" description="Low complexity" evidence="1">
    <location>
        <begin position="606"/>
        <end position="628"/>
    </location>
</feature>
<feature type="region of interest" description="Disordered" evidence="1">
    <location>
        <begin position="537"/>
        <end position="670"/>
    </location>
</feature>
<feature type="compositionally biased region" description="Low complexity" evidence="1">
    <location>
        <begin position="221"/>
        <end position="247"/>
    </location>
</feature>
<reference evidence="4" key="1">
    <citation type="journal article" date="2015" name="PLoS Genet.">
        <title>The dynamic genome and transcriptome of the human fungal pathogen Blastomyces and close relative Emmonsia.</title>
        <authorList>
            <person name="Munoz J.F."/>
            <person name="Gauthier G.M."/>
            <person name="Desjardins C.A."/>
            <person name="Gallo J.E."/>
            <person name="Holder J."/>
            <person name="Sullivan T.D."/>
            <person name="Marty A.J."/>
            <person name="Carmen J.C."/>
            <person name="Chen Z."/>
            <person name="Ding L."/>
            <person name="Gujja S."/>
            <person name="Magrini V."/>
            <person name="Misas E."/>
            <person name="Mitreva M."/>
            <person name="Priest M."/>
            <person name="Saif S."/>
            <person name="Whiston E.A."/>
            <person name="Young S."/>
            <person name="Zeng Q."/>
            <person name="Goldman W.E."/>
            <person name="Mardis E.R."/>
            <person name="Taylor J.W."/>
            <person name="McEwen J.G."/>
            <person name="Clay O.K."/>
            <person name="Klein B.S."/>
            <person name="Cuomo C.A."/>
        </authorList>
    </citation>
    <scope>NUCLEOTIDE SEQUENCE [LARGE SCALE GENOMIC DNA]</scope>
    <source>
        <strain evidence="4">UAMH 3008</strain>
    </source>
</reference>
<evidence type="ECO:0000313" key="4">
    <source>
        <dbReference type="Proteomes" id="UP000034164"/>
    </source>
</evidence>
<protein>
    <submittedName>
        <fullName evidence="3">Uncharacterized protein</fullName>
    </submittedName>
</protein>
<evidence type="ECO:0000256" key="1">
    <source>
        <dbReference type="SAM" id="MobiDB-lite"/>
    </source>
</evidence>
<feature type="compositionally biased region" description="Low complexity" evidence="1">
    <location>
        <begin position="541"/>
        <end position="558"/>
    </location>
</feature>
<evidence type="ECO:0000313" key="3">
    <source>
        <dbReference type="EMBL" id="KKZ65984.1"/>
    </source>
</evidence>
<sequence length="670" mass="67300">MGHHGRRHWRHNGAHLKVRSALGAGNALVGAAIGHKDERGNREPMLEPYENIDENMAAVVKVDERGRFLDGSNPKDLRARQAQEGSGDPTVVVATVIHVVLKNGSTVGKFTVPTLPATISNSDIGRVTIPAETDSPIVVPTSPPNSSPVPVPAPAPAPSGPNASVPGNPSGAPPEPTFGDPTSSIPDSSTPSSELPQSTTAMSSSSSATASGPSNVPPPAGSTASSPSSSTSTSTSPTSTPSTSTSAFENVTRPTFIVLPIASNSTSVASTPAAAPIGLLPSKPAPQVLPSTDSGSTTSTISASFPLSSALLASTSSTTFSSPLSLSATSSTASASSSNTRSSKSVLSPTYLGGFGGGRGGGGGGGSGDPTGTGPGGLPTFAGGSPADNSDASSVPTGKVVGGVVGGVAGIVLLIVVALLLLRTRKRKGDPSRREDPGTVAILHTGVVGAMTERSASTATGGSALGATALFSKWRNSHQSTRTLEPPPSSERGFQRVSGRKIPSVLESGGDGYDDPFGPTGEKLYYETTSAAAAAGKEMGSPTTFAPIIPPSSSSFQPRPTISRNVKSRGAEPIAQPLPAPPLGRPPSQESDSSAHVVIRPSPARTPLTSSADITTTTTLATSGSIALHPPPLESLPRLPIHRRISGQDAIGRSMASSDGSRASRFTEGI</sequence>
<dbReference type="Proteomes" id="UP000034164">
    <property type="component" value="Unassembled WGS sequence"/>
</dbReference>
<feature type="compositionally biased region" description="Low complexity" evidence="1">
    <location>
        <begin position="321"/>
        <end position="348"/>
    </location>
</feature>
<keyword evidence="2" id="KW-0812">Transmembrane</keyword>
<dbReference type="EMBL" id="LCZI01000550">
    <property type="protein sequence ID" value="KKZ65984.1"/>
    <property type="molecule type" value="Genomic_DNA"/>
</dbReference>
<feature type="region of interest" description="Disordered" evidence="1">
    <location>
        <begin position="321"/>
        <end position="395"/>
    </location>
</feature>
<dbReference type="OrthoDB" id="5421784at2759"/>
<feature type="compositionally biased region" description="Low complexity" evidence="1">
    <location>
        <begin position="180"/>
        <end position="211"/>
    </location>
</feature>
<comment type="caution">
    <text evidence="3">The sequence shown here is derived from an EMBL/GenBank/DDBJ whole genome shotgun (WGS) entry which is preliminary data.</text>
</comment>
<feature type="transmembrane region" description="Helical" evidence="2">
    <location>
        <begin position="400"/>
        <end position="422"/>
    </location>
</feature>
<gene>
    <name evidence="3" type="ORF">EMCG_08278</name>
</gene>
<dbReference type="VEuPathDB" id="FungiDB:EMCG_08278"/>
<keyword evidence="2" id="KW-0472">Membrane</keyword>
<organism evidence="3 4">
    <name type="scientific">[Emmonsia] crescens</name>
    <dbReference type="NCBI Taxonomy" id="73230"/>
    <lineage>
        <taxon>Eukaryota</taxon>
        <taxon>Fungi</taxon>
        <taxon>Dikarya</taxon>
        <taxon>Ascomycota</taxon>
        <taxon>Pezizomycotina</taxon>
        <taxon>Eurotiomycetes</taxon>
        <taxon>Eurotiomycetidae</taxon>
        <taxon>Onygenales</taxon>
        <taxon>Ajellomycetaceae</taxon>
        <taxon>Emergomyces</taxon>
    </lineage>
</organism>
<feature type="compositionally biased region" description="Gly residues" evidence="1">
    <location>
        <begin position="353"/>
        <end position="377"/>
    </location>
</feature>
<accession>A0A0G2J4M0</accession>
<evidence type="ECO:0000256" key="2">
    <source>
        <dbReference type="SAM" id="Phobius"/>
    </source>
</evidence>
<name>A0A0G2J4M0_9EURO</name>
<keyword evidence="2" id="KW-1133">Transmembrane helix</keyword>